<dbReference type="PRINTS" id="PR00469">
    <property type="entry name" value="PNDRDTASEII"/>
</dbReference>
<dbReference type="Proteomes" id="UP000199400">
    <property type="component" value="Unassembled WGS sequence"/>
</dbReference>
<evidence type="ECO:0000256" key="1">
    <source>
        <dbReference type="ARBA" id="ARBA00022630"/>
    </source>
</evidence>
<keyword evidence="5" id="KW-1185">Reference proteome</keyword>
<dbReference type="InterPro" id="IPR036188">
    <property type="entry name" value="FAD/NAD-bd_sf"/>
</dbReference>
<keyword evidence="1" id="KW-0285">Flavoprotein</keyword>
<keyword evidence="2" id="KW-0560">Oxidoreductase</keyword>
<dbReference type="PRINTS" id="PR00368">
    <property type="entry name" value="FADPNR"/>
</dbReference>
<dbReference type="InterPro" id="IPR050097">
    <property type="entry name" value="Ferredoxin-NADP_redctase_2"/>
</dbReference>
<dbReference type="STRING" id="54.SAMN02745121_08451"/>
<dbReference type="OrthoDB" id="9806179at2"/>
<protein>
    <submittedName>
        <fullName evidence="4">Thioredoxin reductase</fullName>
    </submittedName>
</protein>
<sequence>MYDVIIVGGGPAGLSAALVLGRSDRSVLVCDRGDHRNDSSRAVHGFLTREGTPPDELLRLGREQLRPYKVEFAAVPVTDAVRESPGFLVSLADGRRARCRKLLLATGLVDLLPPIAGLGPLWGRSVFVCPYCDGWEFRGAPLAACGAEGAALALSLLRWSQDVMLFTNGGRPLAGDETERLAAAGVRVREEPIERLEGHEGTLERVVLAGGEAEPRRALFLKLPQRQRSDLAEKLALPVDDKHGAETRRRQSTRVPGLYLAGDASRDVMFAIVAAAEGAVAGMTIDGELQAEELAERVRRGSPASPGK</sequence>
<dbReference type="EMBL" id="FOMX01000056">
    <property type="protein sequence ID" value="SFF37465.1"/>
    <property type="molecule type" value="Genomic_DNA"/>
</dbReference>
<accession>A0A1I2I557</accession>
<dbReference type="InterPro" id="IPR023753">
    <property type="entry name" value="FAD/NAD-binding_dom"/>
</dbReference>
<name>A0A1I2I557_9BACT</name>
<proteinExistence type="predicted"/>
<evidence type="ECO:0000313" key="5">
    <source>
        <dbReference type="Proteomes" id="UP000199400"/>
    </source>
</evidence>
<dbReference type="Gene3D" id="3.50.50.60">
    <property type="entry name" value="FAD/NAD(P)-binding domain"/>
    <property type="match status" value="2"/>
</dbReference>
<dbReference type="GO" id="GO:0016491">
    <property type="term" value="F:oxidoreductase activity"/>
    <property type="evidence" value="ECO:0007669"/>
    <property type="project" value="UniProtKB-KW"/>
</dbReference>
<feature type="domain" description="FAD/NAD(P)-binding" evidence="3">
    <location>
        <begin position="2"/>
        <end position="278"/>
    </location>
</feature>
<evidence type="ECO:0000256" key="2">
    <source>
        <dbReference type="ARBA" id="ARBA00023002"/>
    </source>
</evidence>
<reference evidence="5" key="1">
    <citation type="submission" date="2016-10" db="EMBL/GenBank/DDBJ databases">
        <authorList>
            <person name="Varghese N."/>
            <person name="Submissions S."/>
        </authorList>
    </citation>
    <scope>NUCLEOTIDE SEQUENCE [LARGE SCALE GENOMIC DNA]</scope>
    <source>
        <strain evidence="5">ATCC 25963</strain>
    </source>
</reference>
<dbReference type="SUPFAM" id="SSF51905">
    <property type="entry name" value="FAD/NAD(P)-binding domain"/>
    <property type="match status" value="1"/>
</dbReference>
<dbReference type="AlphaFoldDB" id="A0A1I2I557"/>
<dbReference type="RefSeq" id="WP_096331412.1">
    <property type="nucleotide sequence ID" value="NZ_FOMX01000056.1"/>
</dbReference>
<organism evidence="4 5">
    <name type="scientific">Nannocystis exedens</name>
    <dbReference type="NCBI Taxonomy" id="54"/>
    <lineage>
        <taxon>Bacteria</taxon>
        <taxon>Pseudomonadati</taxon>
        <taxon>Myxococcota</taxon>
        <taxon>Polyangia</taxon>
        <taxon>Nannocystales</taxon>
        <taxon>Nannocystaceae</taxon>
        <taxon>Nannocystis</taxon>
    </lineage>
</organism>
<evidence type="ECO:0000259" key="3">
    <source>
        <dbReference type="Pfam" id="PF07992"/>
    </source>
</evidence>
<evidence type="ECO:0000313" key="4">
    <source>
        <dbReference type="EMBL" id="SFF37465.1"/>
    </source>
</evidence>
<gene>
    <name evidence="4" type="ORF">SAMN02745121_08451</name>
</gene>
<dbReference type="PANTHER" id="PTHR48105">
    <property type="entry name" value="THIOREDOXIN REDUCTASE 1-RELATED-RELATED"/>
    <property type="match status" value="1"/>
</dbReference>
<dbReference type="Pfam" id="PF07992">
    <property type="entry name" value="Pyr_redox_2"/>
    <property type="match status" value="1"/>
</dbReference>